<name>A0A2H0N5Z7_9BACT</name>
<evidence type="ECO:0000313" key="1">
    <source>
        <dbReference type="EMBL" id="PIR03545.1"/>
    </source>
</evidence>
<comment type="caution">
    <text evidence="1">The sequence shown here is derived from an EMBL/GenBank/DDBJ whole genome shotgun (WGS) entry which is preliminary data.</text>
</comment>
<proteinExistence type="predicted"/>
<organism evidence="1 2">
    <name type="scientific">Candidatus Magasanikbacteria bacterium CG11_big_fil_rev_8_21_14_0_20_39_34</name>
    <dbReference type="NCBI Taxonomy" id="1974653"/>
    <lineage>
        <taxon>Bacteria</taxon>
        <taxon>Candidatus Magasanikiibacteriota</taxon>
    </lineage>
</organism>
<dbReference type="Proteomes" id="UP000229600">
    <property type="component" value="Unassembled WGS sequence"/>
</dbReference>
<evidence type="ECO:0008006" key="3">
    <source>
        <dbReference type="Google" id="ProtNLM"/>
    </source>
</evidence>
<sequence>MKPKVPPQDFYDINQLPKEKGMILFGISMSNIAHTQSPQKCFEYIQYLCTKIKKTEGIGLTFIYSDYLYMITDSSPAKKLRKKYIQQMRSHKYGILKLLERDPAWIVPSFSFLSWGQLLLDFKDIQMYLDSIKKEYASNKKFKAAVKADMLKKRLTKEQVDFFLEEITIFYLLVKGKISLSNDYIHHHEKWVLNCYPGNPLECEKFLYRYNLLGLENKHNKFENHQYNLKRKHLINLSV</sequence>
<dbReference type="Gene3D" id="3.40.50.11710">
    <property type="entry name" value="Cyclodipeptide synthase"/>
    <property type="match status" value="1"/>
</dbReference>
<protein>
    <recommendedName>
        <fullName evidence="3">Cyclodipeptide synthase</fullName>
    </recommendedName>
</protein>
<gene>
    <name evidence="1" type="ORF">COV59_05125</name>
</gene>
<evidence type="ECO:0000313" key="2">
    <source>
        <dbReference type="Proteomes" id="UP000229600"/>
    </source>
</evidence>
<dbReference type="GO" id="GO:0016755">
    <property type="term" value="F:aminoacyltransferase activity"/>
    <property type="evidence" value="ECO:0007669"/>
    <property type="project" value="InterPro"/>
</dbReference>
<reference evidence="1 2" key="1">
    <citation type="submission" date="2017-09" db="EMBL/GenBank/DDBJ databases">
        <title>Depth-based differentiation of microbial function through sediment-hosted aquifers and enrichment of novel symbionts in the deep terrestrial subsurface.</title>
        <authorList>
            <person name="Probst A.J."/>
            <person name="Ladd B."/>
            <person name="Jarett J.K."/>
            <person name="Geller-Mcgrath D.E."/>
            <person name="Sieber C.M."/>
            <person name="Emerson J.B."/>
            <person name="Anantharaman K."/>
            <person name="Thomas B.C."/>
            <person name="Malmstrom R."/>
            <person name="Stieglmeier M."/>
            <person name="Klingl A."/>
            <person name="Woyke T."/>
            <person name="Ryan C.M."/>
            <person name="Banfield J.F."/>
        </authorList>
    </citation>
    <scope>NUCLEOTIDE SEQUENCE [LARGE SCALE GENOMIC DNA]</scope>
    <source>
        <strain evidence="1">CG11_big_fil_rev_8_21_14_0_20_39_34</strain>
    </source>
</reference>
<accession>A0A2H0N5Z7</accession>
<dbReference type="InterPro" id="IPR038622">
    <property type="entry name" value="CDPS_sf"/>
</dbReference>
<dbReference type="AlphaFoldDB" id="A0A2H0N5Z7"/>
<dbReference type="EMBL" id="PCWN01000011">
    <property type="protein sequence ID" value="PIR03545.1"/>
    <property type="molecule type" value="Genomic_DNA"/>
</dbReference>